<dbReference type="EMBL" id="FOLY01000002">
    <property type="protein sequence ID" value="SFC31589.1"/>
    <property type="molecule type" value="Genomic_DNA"/>
</dbReference>
<evidence type="ECO:0000256" key="1">
    <source>
        <dbReference type="SAM" id="Phobius"/>
    </source>
</evidence>
<dbReference type="RefSeq" id="WP_090131400.1">
    <property type="nucleotide sequence ID" value="NZ_FOLY01000002.1"/>
</dbReference>
<protein>
    <submittedName>
        <fullName evidence="2">Uncharacterized protein</fullName>
    </submittedName>
</protein>
<keyword evidence="3" id="KW-1185">Reference proteome</keyword>
<gene>
    <name evidence="2" type="ORF">SAMN05421848_1018</name>
</gene>
<proteinExistence type="predicted"/>
<keyword evidence="1" id="KW-1133">Transmembrane helix</keyword>
<dbReference type="Proteomes" id="UP000199046">
    <property type="component" value="Unassembled WGS sequence"/>
</dbReference>
<keyword evidence="1" id="KW-0472">Membrane</keyword>
<dbReference type="OrthoDB" id="6183662at2"/>
<evidence type="ECO:0000313" key="2">
    <source>
        <dbReference type="EMBL" id="SFC31589.1"/>
    </source>
</evidence>
<feature type="transmembrane region" description="Helical" evidence="1">
    <location>
        <begin position="7"/>
        <end position="27"/>
    </location>
</feature>
<dbReference type="AlphaFoldDB" id="A0A1I1I568"/>
<evidence type="ECO:0000313" key="3">
    <source>
        <dbReference type="Proteomes" id="UP000199046"/>
    </source>
</evidence>
<organism evidence="2 3">
    <name type="scientific">Kushneria avicenniae</name>
    <dbReference type="NCBI Taxonomy" id="402385"/>
    <lineage>
        <taxon>Bacteria</taxon>
        <taxon>Pseudomonadati</taxon>
        <taxon>Pseudomonadota</taxon>
        <taxon>Gammaproteobacteria</taxon>
        <taxon>Oceanospirillales</taxon>
        <taxon>Halomonadaceae</taxon>
        <taxon>Kushneria</taxon>
    </lineage>
</organism>
<name>A0A1I1I568_9GAMM</name>
<dbReference type="STRING" id="402385.SAMN05421848_1018"/>
<accession>A0A1I1I568</accession>
<reference evidence="3" key="1">
    <citation type="submission" date="2016-10" db="EMBL/GenBank/DDBJ databases">
        <authorList>
            <person name="Varghese N."/>
            <person name="Submissions S."/>
        </authorList>
    </citation>
    <scope>NUCLEOTIDE SEQUENCE [LARGE SCALE GENOMIC DNA]</scope>
    <source>
        <strain evidence="3">DSM 23439</strain>
    </source>
</reference>
<keyword evidence="1" id="KW-0812">Transmembrane</keyword>
<sequence>MHHHRHYPLVDIAIFTLVILLALLLLFGGDTLTPDRGDNLPAWCEHHDGHCPGVSSDPVRSFKG</sequence>